<dbReference type="RefSeq" id="WP_200240745.1">
    <property type="nucleotide sequence ID" value="NZ_NRRY01000007.1"/>
</dbReference>
<dbReference type="SUPFAM" id="SSF53335">
    <property type="entry name" value="S-adenosyl-L-methionine-dependent methyltransferases"/>
    <property type="match status" value="1"/>
</dbReference>
<evidence type="ECO:0000256" key="4">
    <source>
        <dbReference type="ARBA" id="ARBA00048391"/>
    </source>
</evidence>
<evidence type="ECO:0000313" key="9">
    <source>
        <dbReference type="Proteomes" id="UP001138768"/>
    </source>
</evidence>
<gene>
    <name evidence="5 8" type="primary">prmC</name>
    <name evidence="8" type="ORF">CKO42_06330</name>
</gene>
<keyword evidence="2 5" id="KW-0808">Transferase</keyword>
<reference evidence="8 9" key="1">
    <citation type="journal article" date="2020" name="Microorganisms">
        <title>Osmotic Adaptation and Compatible Solute Biosynthesis of Phototrophic Bacteria as Revealed from Genome Analyses.</title>
        <authorList>
            <person name="Imhoff J.F."/>
            <person name="Rahn T."/>
            <person name="Kunzel S."/>
            <person name="Keller A."/>
            <person name="Neulinger S.C."/>
        </authorList>
    </citation>
    <scope>NUCLEOTIDE SEQUENCE [LARGE SCALE GENOMIC DNA]</scope>
    <source>
        <strain evidence="8 9">DSM 25653</strain>
    </source>
</reference>
<dbReference type="AlphaFoldDB" id="A0A9X0W6U8"/>
<keyword evidence="9" id="KW-1185">Reference proteome</keyword>
<name>A0A9X0W6U8_9GAMM</name>
<dbReference type="InterPro" id="IPR007848">
    <property type="entry name" value="Small_mtfrase_dom"/>
</dbReference>
<organism evidence="8 9">
    <name type="scientific">Lamprobacter modestohalophilus</name>
    <dbReference type="NCBI Taxonomy" id="1064514"/>
    <lineage>
        <taxon>Bacteria</taxon>
        <taxon>Pseudomonadati</taxon>
        <taxon>Pseudomonadota</taxon>
        <taxon>Gammaproteobacteria</taxon>
        <taxon>Chromatiales</taxon>
        <taxon>Chromatiaceae</taxon>
        <taxon>Lamprobacter</taxon>
    </lineage>
</organism>
<evidence type="ECO:0000256" key="1">
    <source>
        <dbReference type="ARBA" id="ARBA00022603"/>
    </source>
</evidence>
<dbReference type="NCBIfam" id="TIGR00536">
    <property type="entry name" value="hemK_fam"/>
    <property type="match status" value="1"/>
</dbReference>
<dbReference type="EMBL" id="NRRY01000007">
    <property type="protein sequence ID" value="MBK1618069.1"/>
    <property type="molecule type" value="Genomic_DNA"/>
</dbReference>
<protein>
    <recommendedName>
        <fullName evidence="5">Release factor glutamine methyltransferase</fullName>
        <shortName evidence="5">RF MTase</shortName>
        <ecNumber evidence="5">2.1.1.297</ecNumber>
    </recommendedName>
    <alternativeName>
        <fullName evidence="5">N5-glutamine methyltransferase PrmC</fullName>
    </alternativeName>
    <alternativeName>
        <fullName evidence="5">Protein-(glutamine-N5) MTase PrmC</fullName>
    </alternativeName>
    <alternativeName>
        <fullName evidence="5">Protein-glutamine N-methyltransferase PrmC</fullName>
    </alternativeName>
</protein>
<evidence type="ECO:0000259" key="6">
    <source>
        <dbReference type="Pfam" id="PF05175"/>
    </source>
</evidence>
<dbReference type="PROSITE" id="PS00092">
    <property type="entry name" value="N6_MTASE"/>
    <property type="match status" value="1"/>
</dbReference>
<dbReference type="InterPro" id="IPR002052">
    <property type="entry name" value="DNA_methylase_N6_adenine_CS"/>
</dbReference>
<keyword evidence="3 5" id="KW-0949">S-adenosyl-L-methionine</keyword>
<comment type="catalytic activity">
    <reaction evidence="4 5">
        <text>L-glutaminyl-[peptide chain release factor] + S-adenosyl-L-methionine = N(5)-methyl-L-glutaminyl-[peptide chain release factor] + S-adenosyl-L-homocysteine + H(+)</text>
        <dbReference type="Rhea" id="RHEA:42896"/>
        <dbReference type="Rhea" id="RHEA-COMP:10271"/>
        <dbReference type="Rhea" id="RHEA-COMP:10272"/>
        <dbReference type="ChEBI" id="CHEBI:15378"/>
        <dbReference type="ChEBI" id="CHEBI:30011"/>
        <dbReference type="ChEBI" id="CHEBI:57856"/>
        <dbReference type="ChEBI" id="CHEBI:59789"/>
        <dbReference type="ChEBI" id="CHEBI:61891"/>
        <dbReference type="EC" id="2.1.1.297"/>
    </reaction>
</comment>
<evidence type="ECO:0000259" key="7">
    <source>
        <dbReference type="Pfam" id="PF17827"/>
    </source>
</evidence>
<dbReference type="Proteomes" id="UP001138768">
    <property type="component" value="Unassembled WGS sequence"/>
</dbReference>
<dbReference type="EC" id="2.1.1.297" evidence="5"/>
<dbReference type="PANTHER" id="PTHR18895">
    <property type="entry name" value="HEMK METHYLTRANSFERASE"/>
    <property type="match status" value="1"/>
</dbReference>
<dbReference type="HAMAP" id="MF_02126">
    <property type="entry name" value="RF_methyltr_PrmC"/>
    <property type="match status" value="1"/>
</dbReference>
<dbReference type="Pfam" id="PF17827">
    <property type="entry name" value="PrmC_N"/>
    <property type="match status" value="1"/>
</dbReference>
<dbReference type="FunFam" id="3.40.50.150:FF:000053">
    <property type="entry name" value="Release factor glutamine methyltransferase"/>
    <property type="match status" value="1"/>
</dbReference>
<feature type="binding site" evidence="5">
    <location>
        <begin position="125"/>
        <end position="129"/>
    </location>
    <ligand>
        <name>S-adenosyl-L-methionine</name>
        <dbReference type="ChEBI" id="CHEBI:59789"/>
    </ligand>
</feature>
<keyword evidence="1 5" id="KW-0489">Methyltransferase</keyword>
<dbReference type="CDD" id="cd02440">
    <property type="entry name" value="AdoMet_MTases"/>
    <property type="match status" value="1"/>
</dbReference>
<dbReference type="GO" id="GO:0032259">
    <property type="term" value="P:methylation"/>
    <property type="evidence" value="ECO:0007669"/>
    <property type="project" value="UniProtKB-KW"/>
</dbReference>
<dbReference type="InterPro" id="IPR004556">
    <property type="entry name" value="HemK-like"/>
</dbReference>
<feature type="binding site" evidence="5">
    <location>
        <begin position="191"/>
        <end position="194"/>
    </location>
    <ligand>
        <name>substrate</name>
    </ligand>
</feature>
<comment type="function">
    <text evidence="5">Methylates the class 1 translation termination release factors RF1/PrfA and RF2/PrfB on the glutamine residue of the universally conserved GGQ motif.</text>
</comment>
<dbReference type="Gene3D" id="1.10.8.10">
    <property type="entry name" value="DNA helicase RuvA subunit, C-terminal domain"/>
    <property type="match status" value="1"/>
</dbReference>
<feature type="binding site" evidence="5">
    <location>
        <position position="148"/>
    </location>
    <ligand>
        <name>S-adenosyl-L-methionine</name>
        <dbReference type="ChEBI" id="CHEBI:59789"/>
    </ligand>
</feature>
<proteinExistence type="inferred from homology"/>
<feature type="domain" description="Release factor glutamine methyltransferase N-terminal" evidence="7">
    <location>
        <begin position="10"/>
        <end position="80"/>
    </location>
</feature>
<feature type="binding site" evidence="5">
    <location>
        <position position="191"/>
    </location>
    <ligand>
        <name>S-adenosyl-L-methionine</name>
        <dbReference type="ChEBI" id="CHEBI:59789"/>
    </ligand>
</feature>
<dbReference type="NCBIfam" id="TIGR03534">
    <property type="entry name" value="RF_mod_PrmC"/>
    <property type="match status" value="1"/>
</dbReference>
<dbReference type="Pfam" id="PF05175">
    <property type="entry name" value="MTS"/>
    <property type="match status" value="1"/>
</dbReference>
<accession>A0A9X0W6U8</accession>
<feature type="domain" description="Methyltransferase small" evidence="6">
    <location>
        <begin position="110"/>
        <end position="196"/>
    </location>
</feature>
<comment type="caution">
    <text evidence="8">The sequence shown here is derived from an EMBL/GenBank/DDBJ whole genome shotgun (WGS) entry which is preliminary data.</text>
</comment>
<evidence type="ECO:0000313" key="8">
    <source>
        <dbReference type="EMBL" id="MBK1618069.1"/>
    </source>
</evidence>
<dbReference type="PANTHER" id="PTHR18895:SF74">
    <property type="entry name" value="MTRF1L RELEASE FACTOR GLUTAMINE METHYLTRANSFERASE"/>
    <property type="match status" value="1"/>
</dbReference>
<dbReference type="InterPro" id="IPR029063">
    <property type="entry name" value="SAM-dependent_MTases_sf"/>
</dbReference>
<sequence>MSAPLACIAELRRSASTRLAAAGHTSAALEADLLLGAAAGLERTQLIAWPETCVSPAQQQQFEHWIARRLAGEPIAYLLGRREFWSLELRVSPATLIPRPETEILVEQALERLPASAALQIADLGTGSGAIAAALARARPHWTLLGIERDAAALAVAAFNAAELQLDNLKLIRGDWSSTLGAASIDAILSNPPYVRPDDPHLVEGDVRFEPIAALISGDDGLNAIRTIITDASRCLRPGGLLAIEHGWDQGPSLRGLMKTQGFAAIETLHDLAGQERVTCGCDSRTARTSRSPTSRSPRP</sequence>
<feature type="binding site" evidence="5">
    <location>
        <position position="176"/>
    </location>
    <ligand>
        <name>S-adenosyl-L-methionine</name>
        <dbReference type="ChEBI" id="CHEBI:59789"/>
    </ligand>
</feature>
<dbReference type="InterPro" id="IPR050320">
    <property type="entry name" value="N5-glutamine_MTase"/>
</dbReference>
<dbReference type="GO" id="GO:0003676">
    <property type="term" value="F:nucleic acid binding"/>
    <property type="evidence" value="ECO:0007669"/>
    <property type="project" value="InterPro"/>
</dbReference>
<dbReference type="Gene3D" id="3.40.50.150">
    <property type="entry name" value="Vaccinia Virus protein VP39"/>
    <property type="match status" value="1"/>
</dbReference>
<evidence type="ECO:0000256" key="3">
    <source>
        <dbReference type="ARBA" id="ARBA00022691"/>
    </source>
</evidence>
<dbReference type="GO" id="GO:0102559">
    <property type="term" value="F:peptide chain release factor N(5)-glutamine methyltransferase activity"/>
    <property type="evidence" value="ECO:0007669"/>
    <property type="project" value="UniProtKB-EC"/>
</dbReference>
<dbReference type="InterPro" id="IPR040758">
    <property type="entry name" value="PrmC_N"/>
</dbReference>
<evidence type="ECO:0000256" key="2">
    <source>
        <dbReference type="ARBA" id="ARBA00022679"/>
    </source>
</evidence>
<dbReference type="InterPro" id="IPR019874">
    <property type="entry name" value="RF_methyltr_PrmC"/>
</dbReference>
<comment type="similarity">
    <text evidence="5">Belongs to the protein N5-glutamine methyltransferase family. PrmC subfamily.</text>
</comment>
<evidence type="ECO:0000256" key="5">
    <source>
        <dbReference type="HAMAP-Rule" id="MF_02126"/>
    </source>
</evidence>